<dbReference type="NCBIfam" id="NF003915">
    <property type="entry name" value="PRK05441.1"/>
    <property type="match status" value="1"/>
</dbReference>
<comment type="similarity">
    <text evidence="3">Belongs to the GCKR-like family. MurNAc-6-P etherase subfamily.</text>
</comment>
<dbReference type="AlphaFoldDB" id="A0A4R1L1Q9"/>
<name>A0A4R1L1Q9_9BACT</name>
<evidence type="ECO:0000259" key="4">
    <source>
        <dbReference type="PROSITE" id="PS51464"/>
    </source>
</evidence>
<proteinExistence type="inferred from homology"/>
<dbReference type="Gene3D" id="3.40.50.10490">
    <property type="entry name" value="Glucose-6-phosphate isomerase like protein, domain 1"/>
    <property type="match status" value="1"/>
</dbReference>
<evidence type="ECO:0000313" key="6">
    <source>
        <dbReference type="Proteomes" id="UP000295210"/>
    </source>
</evidence>
<dbReference type="Pfam" id="PF22645">
    <property type="entry name" value="GKRP_SIS_N"/>
    <property type="match status" value="1"/>
</dbReference>
<dbReference type="HAMAP" id="MF_00068">
    <property type="entry name" value="MurQ"/>
    <property type="match status" value="1"/>
</dbReference>
<dbReference type="EMBL" id="SMGK01000004">
    <property type="protein sequence ID" value="TCK71908.1"/>
    <property type="molecule type" value="Genomic_DNA"/>
</dbReference>
<evidence type="ECO:0000256" key="1">
    <source>
        <dbReference type="ARBA" id="ARBA00023239"/>
    </source>
</evidence>
<dbReference type="CDD" id="cd05007">
    <property type="entry name" value="SIS_Etherase"/>
    <property type="match status" value="1"/>
</dbReference>
<comment type="caution">
    <text evidence="5">The sequence shown here is derived from an EMBL/GenBank/DDBJ whole genome shotgun (WGS) entry which is preliminary data.</text>
</comment>
<dbReference type="UniPathway" id="UPA00342"/>
<dbReference type="EC" id="4.2.1.126" evidence="3"/>
<evidence type="ECO:0000256" key="2">
    <source>
        <dbReference type="ARBA" id="ARBA00023277"/>
    </source>
</evidence>
<organism evidence="5 6">
    <name type="scientific">Acidipila rosea</name>
    <dbReference type="NCBI Taxonomy" id="768535"/>
    <lineage>
        <taxon>Bacteria</taxon>
        <taxon>Pseudomonadati</taxon>
        <taxon>Acidobacteriota</taxon>
        <taxon>Terriglobia</taxon>
        <taxon>Terriglobales</taxon>
        <taxon>Acidobacteriaceae</taxon>
        <taxon>Acidipila</taxon>
    </lineage>
</organism>
<keyword evidence="6" id="KW-1185">Reference proteome</keyword>
<comment type="miscellaneous">
    <text evidence="3">A lyase-type mechanism (elimination/hydration) is suggested for the cleavage of the lactyl ether bond of MurNAc 6-phosphate, with the formation of an alpha,beta-unsaturated aldehyde intermediate with (E)-stereochemistry, followed by the syn addition of water to give product.</text>
</comment>
<dbReference type="GO" id="GO:0097173">
    <property type="term" value="P:N-acetylmuramic acid catabolic process"/>
    <property type="evidence" value="ECO:0007669"/>
    <property type="project" value="UniProtKB-UniPathway"/>
</dbReference>
<dbReference type="RefSeq" id="WP_131997147.1">
    <property type="nucleotide sequence ID" value="NZ_SMGK01000004.1"/>
</dbReference>
<dbReference type="InterPro" id="IPR040190">
    <property type="entry name" value="MURQ/GCKR"/>
</dbReference>
<keyword evidence="2 3" id="KW-0119">Carbohydrate metabolism</keyword>
<dbReference type="InterPro" id="IPR001347">
    <property type="entry name" value="SIS_dom"/>
</dbReference>
<evidence type="ECO:0000313" key="5">
    <source>
        <dbReference type="EMBL" id="TCK71908.1"/>
    </source>
</evidence>
<dbReference type="PANTHER" id="PTHR10088">
    <property type="entry name" value="GLUCOKINASE REGULATORY PROTEIN"/>
    <property type="match status" value="1"/>
</dbReference>
<comment type="catalytic activity">
    <reaction evidence="3">
        <text>N-acetyl-D-muramate 6-phosphate + H2O = N-acetyl-D-glucosamine 6-phosphate + (R)-lactate</text>
        <dbReference type="Rhea" id="RHEA:26410"/>
        <dbReference type="ChEBI" id="CHEBI:15377"/>
        <dbReference type="ChEBI" id="CHEBI:16004"/>
        <dbReference type="ChEBI" id="CHEBI:57513"/>
        <dbReference type="ChEBI" id="CHEBI:58722"/>
        <dbReference type="EC" id="4.2.1.126"/>
    </reaction>
</comment>
<accession>A0A4R1L1Q9</accession>
<dbReference type="NCBIfam" id="TIGR00274">
    <property type="entry name" value="N-acetylmuramic acid 6-phosphate etherase"/>
    <property type="match status" value="1"/>
</dbReference>
<evidence type="ECO:0000256" key="3">
    <source>
        <dbReference type="HAMAP-Rule" id="MF_00068"/>
    </source>
</evidence>
<dbReference type="GO" id="GO:0016803">
    <property type="term" value="F:ether hydrolase activity"/>
    <property type="evidence" value="ECO:0007669"/>
    <property type="project" value="TreeGrafter"/>
</dbReference>
<reference evidence="5 6" key="1">
    <citation type="submission" date="2019-03" db="EMBL/GenBank/DDBJ databases">
        <title>Genomic Encyclopedia of Type Strains, Phase IV (KMG-IV): sequencing the most valuable type-strain genomes for metagenomic binning, comparative biology and taxonomic classification.</title>
        <authorList>
            <person name="Goeker M."/>
        </authorList>
    </citation>
    <scope>NUCLEOTIDE SEQUENCE [LARGE SCALE GENOMIC DNA]</scope>
    <source>
        <strain evidence="5 6">DSM 103428</strain>
    </source>
</reference>
<dbReference type="InterPro" id="IPR046348">
    <property type="entry name" value="SIS_dom_sf"/>
</dbReference>
<feature type="active site" description="Proton donor" evidence="3">
    <location>
        <position position="83"/>
    </location>
</feature>
<keyword evidence="1 3" id="KW-0456">Lyase</keyword>
<dbReference type="PANTHER" id="PTHR10088:SF4">
    <property type="entry name" value="GLUCOKINASE REGULATORY PROTEIN"/>
    <property type="match status" value="1"/>
</dbReference>
<feature type="active site" evidence="3">
    <location>
        <position position="114"/>
    </location>
</feature>
<dbReference type="Proteomes" id="UP000295210">
    <property type="component" value="Unassembled WGS sequence"/>
</dbReference>
<protein>
    <recommendedName>
        <fullName evidence="3">N-acetylmuramic acid 6-phosphate etherase</fullName>
        <shortName evidence="3">MurNAc-6-P etherase</shortName>
        <ecNumber evidence="3">4.2.1.126</ecNumber>
    </recommendedName>
    <alternativeName>
        <fullName evidence="3">N-acetylmuramic acid 6-phosphate hydrolase</fullName>
    </alternativeName>
    <alternativeName>
        <fullName evidence="3">N-acetylmuramic acid 6-phosphate lyase</fullName>
    </alternativeName>
</protein>
<dbReference type="GO" id="GO:0046348">
    <property type="term" value="P:amino sugar catabolic process"/>
    <property type="evidence" value="ECO:0007669"/>
    <property type="project" value="InterPro"/>
</dbReference>
<dbReference type="NCBIfam" id="NF009222">
    <property type="entry name" value="PRK12570.1"/>
    <property type="match status" value="1"/>
</dbReference>
<dbReference type="GO" id="GO:0009254">
    <property type="term" value="P:peptidoglycan turnover"/>
    <property type="evidence" value="ECO:0007669"/>
    <property type="project" value="TreeGrafter"/>
</dbReference>
<dbReference type="GO" id="GO:0016835">
    <property type="term" value="F:carbon-oxygen lyase activity"/>
    <property type="evidence" value="ECO:0007669"/>
    <property type="project" value="UniProtKB-UniRule"/>
</dbReference>
<dbReference type="OrthoDB" id="9813395at2"/>
<dbReference type="InterPro" id="IPR005486">
    <property type="entry name" value="Glucokinase_regulatory_CS"/>
</dbReference>
<dbReference type="InterPro" id="IPR005488">
    <property type="entry name" value="Etherase_MurQ"/>
</dbReference>
<gene>
    <name evidence="3" type="primary">murQ</name>
    <name evidence="5" type="ORF">C7378_2530</name>
</gene>
<dbReference type="PROSITE" id="PS51464">
    <property type="entry name" value="SIS"/>
    <property type="match status" value="1"/>
</dbReference>
<dbReference type="Gene3D" id="1.10.8.1080">
    <property type="match status" value="1"/>
</dbReference>
<dbReference type="GO" id="GO:0097367">
    <property type="term" value="F:carbohydrate derivative binding"/>
    <property type="evidence" value="ECO:0007669"/>
    <property type="project" value="InterPro"/>
</dbReference>
<comment type="subunit">
    <text evidence="3">Homodimer.</text>
</comment>
<sequence length="296" mass="30919">MKLDQLLTEARNSATENLDRLGTLELVHAMHTADHDVMAAVERELPQIALAIDATVDRLDKGGRLYYLGAGTSGRLGVLDASECPPTYNTPPEMVVGIIAGGDVALRNAVELAEDDPGQGRADLEAHGFSAKDVLVGIAASGRTPYVLGGMEYASNIGAATIGLSCVPGSQVALAAQIAITPATGPEVVTGSTRMKAGTATKLVLNMITTGVFVRLGYVYGNLMVNVQPTNAKLVDRARRIVASITGLETAEAAELLRQAGSVKVAVLMHRLGLNKGEAEMRLAATHGRLRTALGE</sequence>
<feature type="domain" description="SIS" evidence="4">
    <location>
        <begin position="55"/>
        <end position="218"/>
    </location>
</feature>
<dbReference type="FunFam" id="3.40.50.10490:FF:000014">
    <property type="entry name" value="N-acetylmuramic acid 6-phosphate etherase"/>
    <property type="match status" value="1"/>
</dbReference>
<dbReference type="PROSITE" id="PS01272">
    <property type="entry name" value="GCKR"/>
    <property type="match status" value="1"/>
</dbReference>
<dbReference type="SUPFAM" id="SSF53697">
    <property type="entry name" value="SIS domain"/>
    <property type="match status" value="1"/>
</dbReference>
<comment type="pathway">
    <text evidence="3">Amino-sugar metabolism; N-acetylmuramate degradation.</text>
</comment>
<comment type="function">
    <text evidence="3">Specifically catalyzes the cleavage of the D-lactyl ether substituent of MurNAc 6-phosphate, producing GlcNAc 6-phosphate and D-lactate.</text>
</comment>